<dbReference type="PANTHER" id="PTHR38761:SF1">
    <property type="entry name" value="GLUTAMATE--CYSTEINE LIGASE"/>
    <property type="match status" value="1"/>
</dbReference>
<dbReference type="RefSeq" id="WP_088823631.1">
    <property type="nucleotide sequence ID" value="NZ_FZLN01000002.1"/>
</dbReference>
<dbReference type="GO" id="GO:0046872">
    <property type="term" value="F:metal ion binding"/>
    <property type="evidence" value="ECO:0007669"/>
    <property type="project" value="TreeGrafter"/>
</dbReference>
<evidence type="ECO:0000313" key="11">
    <source>
        <dbReference type="EMBL" id="SNQ29588.1"/>
    </source>
</evidence>
<dbReference type="GO" id="GO:0004357">
    <property type="term" value="F:glutamate-cysteine ligase activity"/>
    <property type="evidence" value="ECO:0007669"/>
    <property type="project" value="UniProtKB-UniRule"/>
</dbReference>
<dbReference type="AlphaFoldDB" id="A0A217EGI0"/>
<dbReference type="HAMAP" id="MF_00578">
    <property type="entry name" value="Glu_cys_ligase"/>
    <property type="match status" value="1"/>
</dbReference>
<organism evidence="11 12">
    <name type="scientific">Acinetobacter apis</name>
    <dbReference type="NCBI Taxonomy" id="1229165"/>
    <lineage>
        <taxon>Bacteria</taxon>
        <taxon>Pseudomonadati</taxon>
        <taxon>Pseudomonadota</taxon>
        <taxon>Gammaproteobacteria</taxon>
        <taxon>Moraxellales</taxon>
        <taxon>Moraxellaceae</taxon>
        <taxon>Acinetobacter</taxon>
    </lineage>
</organism>
<dbReference type="Proteomes" id="UP000243463">
    <property type="component" value="Unassembled WGS sequence"/>
</dbReference>
<dbReference type="NCBIfam" id="TIGR01434">
    <property type="entry name" value="glu_cys_ligase"/>
    <property type="match status" value="1"/>
</dbReference>
<evidence type="ECO:0000256" key="8">
    <source>
        <dbReference type="HAMAP-Rule" id="MF_00578"/>
    </source>
</evidence>
<evidence type="ECO:0000256" key="3">
    <source>
        <dbReference type="ARBA" id="ARBA00022598"/>
    </source>
</evidence>
<evidence type="ECO:0000256" key="4">
    <source>
        <dbReference type="ARBA" id="ARBA00022684"/>
    </source>
</evidence>
<evidence type="ECO:0000313" key="12">
    <source>
        <dbReference type="Proteomes" id="UP000243463"/>
    </source>
</evidence>
<evidence type="ECO:0000256" key="6">
    <source>
        <dbReference type="ARBA" id="ARBA00022840"/>
    </source>
</evidence>
<dbReference type="EC" id="6.3.2.2" evidence="8"/>
<evidence type="ECO:0000256" key="1">
    <source>
        <dbReference type="ARBA" id="ARBA00005006"/>
    </source>
</evidence>
<comment type="pathway">
    <text evidence="1 8 9">Sulfur metabolism; glutathione biosynthesis; glutathione from L-cysteine and L-glutamate: step 1/2.</text>
</comment>
<evidence type="ECO:0000256" key="5">
    <source>
        <dbReference type="ARBA" id="ARBA00022741"/>
    </source>
</evidence>
<dbReference type="GO" id="GO:0006750">
    <property type="term" value="P:glutathione biosynthetic process"/>
    <property type="evidence" value="ECO:0007669"/>
    <property type="project" value="UniProtKB-UniRule"/>
</dbReference>
<gene>
    <name evidence="8" type="primary">gshA</name>
    <name evidence="11" type="ORF">SAMN05444584_1547</name>
</gene>
<evidence type="ECO:0000256" key="7">
    <source>
        <dbReference type="ARBA" id="ARBA00048819"/>
    </source>
</evidence>
<keyword evidence="4 8" id="KW-0317">Glutathione biosynthesis</keyword>
<dbReference type="Pfam" id="PF04262">
    <property type="entry name" value="Glu_cys_ligase"/>
    <property type="match status" value="1"/>
</dbReference>
<dbReference type="GO" id="GO:0005829">
    <property type="term" value="C:cytosol"/>
    <property type="evidence" value="ECO:0007669"/>
    <property type="project" value="TreeGrafter"/>
</dbReference>
<accession>A0A217EGI0</accession>
<protein>
    <recommendedName>
        <fullName evidence="8">Glutamate--cysteine ligase</fullName>
        <ecNumber evidence="8">6.3.2.2</ecNumber>
    </recommendedName>
    <alternativeName>
        <fullName evidence="8">Gamma-ECS</fullName>
        <shortName evidence="8">GCS</shortName>
    </alternativeName>
    <alternativeName>
        <fullName evidence="8">Gamma-glutamylcysteine synthetase</fullName>
    </alternativeName>
</protein>
<dbReference type="Gene3D" id="3.30.590.20">
    <property type="match status" value="1"/>
</dbReference>
<dbReference type="InterPro" id="IPR007370">
    <property type="entry name" value="Glu_cys_ligase"/>
</dbReference>
<reference evidence="12" key="1">
    <citation type="submission" date="2017-06" db="EMBL/GenBank/DDBJ databases">
        <authorList>
            <person name="Varghese N."/>
            <person name="Submissions S."/>
        </authorList>
    </citation>
    <scope>NUCLEOTIDE SEQUENCE [LARGE SCALE GENOMIC DNA]</scope>
    <source>
        <strain evidence="12">ANC 5114</strain>
    </source>
</reference>
<dbReference type="OrthoDB" id="9803907at2"/>
<dbReference type="UniPathway" id="UPA00142">
    <property type="reaction ID" value="UER00209"/>
</dbReference>
<dbReference type="SUPFAM" id="SSF55931">
    <property type="entry name" value="Glutamine synthetase/guanido kinase"/>
    <property type="match status" value="1"/>
</dbReference>
<comment type="catalytic activity">
    <reaction evidence="7 8 9">
        <text>L-cysteine + L-glutamate + ATP = gamma-L-glutamyl-L-cysteine + ADP + phosphate + H(+)</text>
        <dbReference type="Rhea" id="RHEA:13285"/>
        <dbReference type="ChEBI" id="CHEBI:15378"/>
        <dbReference type="ChEBI" id="CHEBI:29985"/>
        <dbReference type="ChEBI" id="CHEBI:30616"/>
        <dbReference type="ChEBI" id="CHEBI:35235"/>
        <dbReference type="ChEBI" id="CHEBI:43474"/>
        <dbReference type="ChEBI" id="CHEBI:58173"/>
        <dbReference type="ChEBI" id="CHEBI:456216"/>
        <dbReference type="EC" id="6.3.2.2"/>
    </reaction>
</comment>
<name>A0A217EGI0_9GAMM</name>
<evidence type="ECO:0000256" key="9">
    <source>
        <dbReference type="RuleBase" id="RU004391"/>
    </source>
</evidence>
<comment type="similarity">
    <text evidence="2 8">Belongs to the glutamate--cysteine ligase type 1 family. Type 1 subfamily.</text>
</comment>
<feature type="domain" description="Glutamate--cysteine ligase" evidence="10">
    <location>
        <begin position="18"/>
        <end position="388"/>
    </location>
</feature>
<evidence type="ECO:0000259" key="10">
    <source>
        <dbReference type="Pfam" id="PF04262"/>
    </source>
</evidence>
<proteinExistence type="inferred from homology"/>
<keyword evidence="12" id="KW-1185">Reference proteome</keyword>
<dbReference type="InterPro" id="IPR014746">
    <property type="entry name" value="Gln_synth/guanido_kin_cat_dom"/>
</dbReference>
<evidence type="ECO:0000256" key="2">
    <source>
        <dbReference type="ARBA" id="ARBA00008772"/>
    </source>
</evidence>
<keyword evidence="5 8" id="KW-0547">Nucleotide-binding</keyword>
<dbReference type="PANTHER" id="PTHR38761">
    <property type="entry name" value="GLUTAMATE--CYSTEINE LIGASE"/>
    <property type="match status" value="1"/>
</dbReference>
<dbReference type="GO" id="GO:0005524">
    <property type="term" value="F:ATP binding"/>
    <property type="evidence" value="ECO:0007669"/>
    <property type="project" value="UniProtKB-KW"/>
</dbReference>
<keyword evidence="3 8" id="KW-0436">Ligase</keyword>
<dbReference type="EMBL" id="FZLN01000002">
    <property type="protein sequence ID" value="SNQ29588.1"/>
    <property type="molecule type" value="Genomic_DNA"/>
</dbReference>
<dbReference type="InterPro" id="IPR006334">
    <property type="entry name" value="Glut_cys_ligase"/>
</dbReference>
<sequence>MSQPSASSGSILPAWVDASMLKGILRGIERESLRMQSDGYLSKQPHPKALGSALTHPHITTDYSEALMELITPPQSSIDEVLNYLTDLHAIAHKHLPEGERLWPMSMPCMLDEDESRIPLAQYGTSNIGRFKTLYRKGLAIRYGRRMQTIAGIHYNISFPDTLFAQLQAHELDESLKQLSFEDYKSHRYFGLIRNFIRYTPMVIFLLGASPTACGSFLINRKHDLKSLVGGALHLPHATALRMGKYGYQNSAQKKLGIHYNNITGYLEGVKQAVKMPYPPFAALGLNDEQGQPIQINDHTLQIENEYYSLVRPKQVPKQDETPSDALRHRGVAYVELRSVDVDPYDPIGITKKSAAFLEILALYCLLLESPEITDAEQDRIDLNQNQIVERGRAPDTVLQTEDGEITVFAWLAQHVANMQPLAKLFDDSNNTSLYADALQQMQSRIHDPQQTLSAHVIQDMVQHGGTWRFGGYLAEQHAQVYAQHQLSAEKQQYFNDLVDISLQEQQALEQASTQSFEAYLSKFR</sequence>
<keyword evidence="6 8" id="KW-0067">ATP-binding</keyword>